<sequence>MRTRCNFIFFTLLFTFCSLARRQFRKGHTCCFSFYKRRIPGSKVERYYHITSRDCQRSAIVFITKDHRKICADPTVRWVQRLQLLVDARTWTDIKKNIMTARPIKIRSRPKTAVASSKVDRVAKKTESIRTSETSPLQRPEETTLVHLIESNNGLDFGTTQANPNTEMASESIGTRGRTRIQRADESAVVHLKE</sequence>
<dbReference type="InterPro" id="IPR039809">
    <property type="entry name" value="Chemokine_b/g/d"/>
</dbReference>
<protein>
    <recommendedName>
        <fullName evidence="9">C-C motif chemokine</fullName>
    </recommendedName>
</protein>
<dbReference type="GO" id="GO:0008009">
    <property type="term" value="F:chemokine activity"/>
    <property type="evidence" value="ECO:0007669"/>
    <property type="project" value="InterPro"/>
</dbReference>
<evidence type="ECO:0000313" key="13">
    <source>
        <dbReference type="Proteomes" id="UP001364617"/>
    </source>
</evidence>
<keyword evidence="9" id="KW-0145">Chemotaxis</keyword>
<organism evidence="12 13">
    <name type="scientific">Phoxinus phoxinus</name>
    <name type="common">Eurasian minnow</name>
    <dbReference type="NCBI Taxonomy" id="58324"/>
    <lineage>
        <taxon>Eukaryota</taxon>
        <taxon>Metazoa</taxon>
        <taxon>Chordata</taxon>
        <taxon>Craniata</taxon>
        <taxon>Vertebrata</taxon>
        <taxon>Euteleostomi</taxon>
        <taxon>Actinopterygii</taxon>
        <taxon>Neopterygii</taxon>
        <taxon>Teleostei</taxon>
        <taxon>Ostariophysi</taxon>
        <taxon>Cypriniformes</taxon>
        <taxon>Leuciscidae</taxon>
        <taxon>Phoxininae</taxon>
        <taxon>Phoxinus</taxon>
    </lineage>
</organism>
<feature type="signal peptide" evidence="9">
    <location>
        <begin position="1"/>
        <end position="20"/>
    </location>
</feature>
<evidence type="ECO:0000256" key="9">
    <source>
        <dbReference type="RuleBase" id="RU361150"/>
    </source>
</evidence>
<evidence type="ECO:0000256" key="8">
    <source>
        <dbReference type="ARBA" id="ARBA00046726"/>
    </source>
</evidence>
<dbReference type="Gene3D" id="2.40.50.40">
    <property type="match status" value="1"/>
</dbReference>
<gene>
    <name evidence="12" type="ORF">R3I93_012075</name>
</gene>
<evidence type="ECO:0000256" key="10">
    <source>
        <dbReference type="SAM" id="MobiDB-lite"/>
    </source>
</evidence>
<dbReference type="PROSITE" id="PS00472">
    <property type="entry name" value="SMALL_CYTOKINES_CC"/>
    <property type="match status" value="1"/>
</dbReference>
<name>A0AAN9CXL6_9TELE</name>
<keyword evidence="3 9" id="KW-0202">Cytokine</keyword>
<feature type="compositionally biased region" description="Polar residues" evidence="10">
    <location>
        <begin position="155"/>
        <end position="173"/>
    </location>
</feature>
<dbReference type="InterPro" id="IPR036048">
    <property type="entry name" value="Interleukin_8-like_sf"/>
</dbReference>
<dbReference type="CDD" id="cd00272">
    <property type="entry name" value="Chemokine_CC"/>
    <property type="match status" value="1"/>
</dbReference>
<dbReference type="FunFam" id="2.40.50.40:FF:000002">
    <property type="entry name" value="C-C motif chemokine"/>
    <property type="match status" value="1"/>
</dbReference>
<feature type="domain" description="Chemokine interleukin-8-like" evidence="11">
    <location>
        <begin position="27"/>
        <end position="85"/>
    </location>
</feature>
<keyword evidence="4 9" id="KW-0964">Secreted</keyword>
<comment type="similarity">
    <text evidence="2 9">Belongs to the intercrine beta (chemokine CC) family.</text>
</comment>
<evidence type="ECO:0000313" key="12">
    <source>
        <dbReference type="EMBL" id="KAK7151016.1"/>
    </source>
</evidence>
<dbReference type="InterPro" id="IPR001811">
    <property type="entry name" value="Chemokine_IL8-like_dom"/>
</dbReference>
<dbReference type="SUPFAM" id="SSF54117">
    <property type="entry name" value="Interleukin 8-like chemokines"/>
    <property type="match status" value="1"/>
</dbReference>
<evidence type="ECO:0000256" key="4">
    <source>
        <dbReference type="ARBA" id="ARBA00022525"/>
    </source>
</evidence>
<evidence type="ECO:0000256" key="2">
    <source>
        <dbReference type="ARBA" id="ARBA00010868"/>
    </source>
</evidence>
<dbReference type="Proteomes" id="UP001364617">
    <property type="component" value="Unassembled WGS sequence"/>
</dbReference>
<comment type="subunit">
    <text evidence="8">Self-associates. Also heterodimer of MIP-1-alpha(4-69) and MIP-1-beta(3-69). Interacts with CCR1.</text>
</comment>
<evidence type="ECO:0000256" key="3">
    <source>
        <dbReference type="ARBA" id="ARBA00022514"/>
    </source>
</evidence>
<comment type="subcellular location">
    <subcellularLocation>
        <location evidence="1 9">Secreted</location>
    </subcellularLocation>
</comment>
<comment type="function">
    <text evidence="7">Monokine with inflammatory and chemokinetic properties. Binds to CCR1, CCR4 and CCR5. One of the major HIV-suppressive factors produced by CD8+ T-cells. Recombinant MIP-1-alpha induces a dose-dependent inhibition of different strains of HIV-1, HIV-2, and simian immunodeficiency virus (SIV).</text>
</comment>
<dbReference type="EMBL" id="JAYKXH010000012">
    <property type="protein sequence ID" value="KAK7151016.1"/>
    <property type="molecule type" value="Genomic_DNA"/>
</dbReference>
<dbReference type="InterPro" id="IPR000827">
    <property type="entry name" value="Chemokine_CC_CS"/>
</dbReference>
<feature type="chain" id="PRO_5042673626" description="C-C motif chemokine" evidence="9">
    <location>
        <begin position="21"/>
        <end position="194"/>
    </location>
</feature>
<keyword evidence="6" id="KW-1015">Disulfide bond</keyword>
<dbReference type="SMART" id="SM00199">
    <property type="entry name" value="SCY"/>
    <property type="match status" value="1"/>
</dbReference>
<feature type="region of interest" description="Disordered" evidence="10">
    <location>
        <begin position="155"/>
        <end position="178"/>
    </location>
</feature>
<dbReference type="PANTHER" id="PTHR12015:SF183">
    <property type="entry name" value="C-C MOTIF CHEMOKINE 3"/>
    <property type="match status" value="1"/>
</dbReference>
<reference evidence="12 13" key="1">
    <citation type="submission" date="2024-02" db="EMBL/GenBank/DDBJ databases">
        <title>Chromosome-level genome assembly of the Eurasian Minnow (Phoxinus phoxinus).</title>
        <authorList>
            <person name="Oriowo T.O."/>
            <person name="Martin S."/>
            <person name="Stange M."/>
            <person name="Chrysostomakis Y."/>
            <person name="Brown T."/>
            <person name="Winkler S."/>
            <person name="Kukowka S."/>
            <person name="Myers E.W."/>
            <person name="Bohne A."/>
        </authorList>
    </citation>
    <scope>NUCLEOTIDE SEQUENCE [LARGE SCALE GENOMIC DNA]</scope>
    <source>
        <strain evidence="12">ZFMK-TIS-60720</strain>
        <tissue evidence="12">Whole Organism</tissue>
    </source>
</reference>
<keyword evidence="13" id="KW-1185">Reference proteome</keyword>
<dbReference type="GO" id="GO:0005615">
    <property type="term" value="C:extracellular space"/>
    <property type="evidence" value="ECO:0007669"/>
    <property type="project" value="UniProtKB-KW"/>
</dbReference>
<comment type="caution">
    <text evidence="12">The sequence shown here is derived from an EMBL/GenBank/DDBJ whole genome shotgun (WGS) entry which is preliminary data.</text>
</comment>
<accession>A0AAN9CXL6</accession>
<keyword evidence="5 9" id="KW-0732">Signal</keyword>
<dbReference type="AlphaFoldDB" id="A0AAN9CXL6"/>
<evidence type="ECO:0000256" key="7">
    <source>
        <dbReference type="ARBA" id="ARBA00044740"/>
    </source>
</evidence>
<evidence type="ECO:0000256" key="1">
    <source>
        <dbReference type="ARBA" id="ARBA00004613"/>
    </source>
</evidence>
<proteinExistence type="inferred from homology"/>
<dbReference type="GO" id="GO:0006955">
    <property type="term" value="P:immune response"/>
    <property type="evidence" value="ECO:0007669"/>
    <property type="project" value="InterPro"/>
</dbReference>
<dbReference type="Pfam" id="PF00048">
    <property type="entry name" value="IL8"/>
    <property type="match status" value="1"/>
</dbReference>
<evidence type="ECO:0000256" key="5">
    <source>
        <dbReference type="ARBA" id="ARBA00022729"/>
    </source>
</evidence>
<evidence type="ECO:0000256" key="6">
    <source>
        <dbReference type="ARBA" id="ARBA00023157"/>
    </source>
</evidence>
<evidence type="ECO:0000259" key="11">
    <source>
        <dbReference type="SMART" id="SM00199"/>
    </source>
</evidence>
<dbReference type="PANTHER" id="PTHR12015">
    <property type="entry name" value="SMALL INDUCIBLE CYTOKINE A"/>
    <property type="match status" value="1"/>
</dbReference>